<accession>A0A0M8PKC8</accession>
<dbReference type="InterPro" id="IPR051010">
    <property type="entry name" value="BCAA_transport"/>
</dbReference>
<proteinExistence type="inferred from homology"/>
<reference evidence="5" key="2">
    <citation type="submission" date="2015-01" db="EMBL/GenBank/DDBJ databases">
        <title>Draft genome sequence of potential hydrocarbon metabolising strain of Rhodococcus rhodochrous.</title>
        <authorList>
            <person name="Aggarwal R.K."/>
            <person name="Dawar C."/>
        </authorList>
    </citation>
    <scope>NUCLEOTIDE SEQUENCE [LARGE SCALE GENOMIC DNA]</scope>
    <source>
        <strain evidence="5">KG-21</strain>
    </source>
</reference>
<comment type="caution">
    <text evidence="4">The sequence shown here is derived from an EMBL/GenBank/DDBJ whole genome shotgun (WGS) entry which is preliminary data.</text>
</comment>
<dbReference type="PANTHER" id="PTHR30483">
    <property type="entry name" value="LEUCINE-SPECIFIC-BINDING PROTEIN"/>
    <property type="match status" value="1"/>
</dbReference>
<evidence type="ECO:0000256" key="1">
    <source>
        <dbReference type="ARBA" id="ARBA00010062"/>
    </source>
</evidence>
<dbReference type="Gene3D" id="3.40.50.2300">
    <property type="match status" value="2"/>
</dbReference>
<dbReference type="Pfam" id="PF13458">
    <property type="entry name" value="Peripla_BP_6"/>
    <property type="match status" value="1"/>
</dbReference>
<evidence type="ECO:0000313" key="5">
    <source>
        <dbReference type="Proteomes" id="UP000037712"/>
    </source>
</evidence>
<evidence type="ECO:0000256" key="2">
    <source>
        <dbReference type="ARBA" id="ARBA00022729"/>
    </source>
</evidence>
<dbReference type="EMBL" id="AZYO01000014">
    <property type="protein sequence ID" value="KOS56715.1"/>
    <property type="molecule type" value="Genomic_DNA"/>
</dbReference>
<name>A0A0M8PKC8_RHORH</name>
<dbReference type="AlphaFoldDB" id="A0A0M8PKC8"/>
<dbReference type="SUPFAM" id="SSF53822">
    <property type="entry name" value="Periplasmic binding protein-like I"/>
    <property type="match status" value="1"/>
</dbReference>
<evidence type="ECO:0000313" key="4">
    <source>
        <dbReference type="EMBL" id="KOS56715.1"/>
    </source>
</evidence>
<dbReference type="PANTHER" id="PTHR30483:SF6">
    <property type="entry name" value="PERIPLASMIC BINDING PROTEIN OF ABC TRANSPORTER FOR NATURAL AMINO ACIDS"/>
    <property type="match status" value="1"/>
</dbReference>
<dbReference type="PATRIC" id="fig|1441923.3.peg.1838"/>
<organism evidence="4 5">
    <name type="scientific">Rhodococcus rhodochrous KG-21</name>
    <dbReference type="NCBI Taxonomy" id="1441923"/>
    <lineage>
        <taxon>Bacteria</taxon>
        <taxon>Bacillati</taxon>
        <taxon>Actinomycetota</taxon>
        <taxon>Actinomycetes</taxon>
        <taxon>Mycobacteriales</taxon>
        <taxon>Nocardiaceae</taxon>
        <taxon>Rhodococcus</taxon>
    </lineage>
</organism>
<comment type="similarity">
    <text evidence="1">Belongs to the leucine-binding protein family.</text>
</comment>
<evidence type="ECO:0000259" key="3">
    <source>
        <dbReference type="Pfam" id="PF13458"/>
    </source>
</evidence>
<feature type="domain" description="Leucine-binding protein" evidence="3">
    <location>
        <begin position="5"/>
        <end position="307"/>
    </location>
</feature>
<dbReference type="InterPro" id="IPR028081">
    <property type="entry name" value="Leu-bd"/>
</dbReference>
<gene>
    <name evidence="4" type="ORF">Z051_08310</name>
</gene>
<dbReference type="Proteomes" id="UP000037712">
    <property type="component" value="Unassembled WGS sequence"/>
</dbReference>
<protein>
    <recommendedName>
        <fullName evidence="3">Leucine-binding protein domain-containing protein</fullName>
    </recommendedName>
</protein>
<reference evidence="4 5" key="1">
    <citation type="journal article" date="2015" name="Genome Announc.">
        <title>Draft Genome Sequence of Rhodococcus rhodochrous Strain KG-21, a Soil Isolate from Oil Fields of Krishna-Godavari Basin, India.</title>
        <authorList>
            <person name="Dawar C."/>
            <person name="Aggarwal R.K."/>
        </authorList>
    </citation>
    <scope>NUCLEOTIDE SEQUENCE [LARGE SCALE GENOMIC DNA]</scope>
    <source>
        <strain evidence="4 5">KG-21</strain>
    </source>
</reference>
<dbReference type="InterPro" id="IPR028082">
    <property type="entry name" value="Peripla_BP_I"/>
</dbReference>
<keyword evidence="2" id="KW-0732">Signal</keyword>
<sequence length="357" mass="36633">MLPVALAAAASVNAGGGINGRPIEVVGCNEENTPGGGQKCAQLAVDEGVAAVLGGFSNNGEAYYPPLEAAGIPAIGVSGQNGRDAVSPMSYPVNGMIASQMVGSGAAAAQHGCTDLAIITIDIPSSRQASNLVISGFVAAGQTRTKLVPVPLGAADYSPIVSAATSDSDCIVLVTGAQQAREFLAAFDQVGATQRIVGFGSINQSVVDSTGGADGPTDGALIVSSFPALTNPAWGSYLAAIDTYIDDREEIEAKGGDFKSSVETSTWVAYQVFAEIARGLDTIEPRTLVDALNSTPGVSTGGLTPDLQWNQPFDNPAMPRMFSRSVRYLTVEGGQFVGLDDEWHDMSAAFRGQKLAG</sequence>